<gene>
    <name evidence="2" type="ORF">EC835_10988</name>
</gene>
<dbReference type="AlphaFoldDB" id="A0A4R3NEF9"/>
<accession>A0A4R3NEF9</accession>
<dbReference type="GO" id="GO:0016758">
    <property type="term" value="F:hexosyltransferase activity"/>
    <property type="evidence" value="ECO:0007669"/>
    <property type="project" value="UniProtKB-ARBA"/>
</dbReference>
<protein>
    <submittedName>
        <fullName evidence="2">Glycosyltransferase involved in cell wall biosynthesis</fullName>
    </submittedName>
</protein>
<reference evidence="2 3" key="1">
    <citation type="submission" date="2019-03" db="EMBL/GenBank/DDBJ databases">
        <title>Genomic analyses of the natural microbiome of Caenorhabditis elegans.</title>
        <authorList>
            <person name="Samuel B."/>
        </authorList>
    </citation>
    <scope>NUCLEOTIDE SEQUENCE [LARGE SCALE GENOMIC DNA]</scope>
    <source>
        <strain evidence="2 3">JUb102</strain>
    </source>
</reference>
<feature type="domain" description="Glycosyltransferase 2-like" evidence="1">
    <location>
        <begin position="7"/>
        <end position="116"/>
    </location>
</feature>
<dbReference type="InterPro" id="IPR029044">
    <property type="entry name" value="Nucleotide-diphossugar_trans"/>
</dbReference>
<organism evidence="2 3">
    <name type="scientific">Providencia alcalifaciens</name>
    <dbReference type="NCBI Taxonomy" id="126385"/>
    <lineage>
        <taxon>Bacteria</taxon>
        <taxon>Pseudomonadati</taxon>
        <taxon>Pseudomonadota</taxon>
        <taxon>Gammaproteobacteria</taxon>
        <taxon>Enterobacterales</taxon>
        <taxon>Morganellaceae</taxon>
        <taxon>Providencia</taxon>
    </lineage>
</organism>
<name>A0A4R3NEF9_9GAMM</name>
<keyword evidence="2" id="KW-0808">Transferase</keyword>
<evidence type="ECO:0000313" key="3">
    <source>
        <dbReference type="Proteomes" id="UP000295055"/>
    </source>
</evidence>
<dbReference type="RefSeq" id="WP_132497015.1">
    <property type="nucleotide sequence ID" value="NZ_SMAS01000009.1"/>
</dbReference>
<dbReference type="EMBL" id="SMAS01000009">
    <property type="protein sequence ID" value="TCT30335.1"/>
    <property type="molecule type" value="Genomic_DNA"/>
</dbReference>
<dbReference type="PANTHER" id="PTHR22916:SF3">
    <property type="entry name" value="UDP-GLCNAC:BETAGAL BETA-1,3-N-ACETYLGLUCOSAMINYLTRANSFERASE-LIKE PROTEIN 1"/>
    <property type="match status" value="1"/>
</dbReference>
<evidence type="ECO:0000313" key="2">
    <source>
        <dbReference type="EMBL" id="TCT30335.1"/>
    </source>
</evidence>
<dbReference type="CDD" id="cd00761">
    <property type="entry name" value="Glyco_tranf_GTA_type"/>
    <property type="match status" value="1"/>
</dbReference>
<sequence length="319" mass="36988">MKNIKLSVIVPCYNSEKYIDECLSSVISFMDNEVELVIINDGSTDSSEQVIFNKINQYTHLNILYVKRDNGGLSKARNHGISLSSGEYIAFLDADDFLNSQFYHEIRPIISSSDYDLIEFDTLKFENSHPDIKNKIKTSSFSGAVKITTYHDLKPVFNNKKWFAWSRVYRSTLFKEVGIHYPVGILYEDMATTPFLYLESKNIYSINKTLIHYRVNETSITQTFRRSDINSLIYVMATLSFIALIKGPLVTKMLAKSQSEAFHLLKKSISKNTGEKLSKSEAFQIKQSITLFKKYLSYKERLQIYFLEIYFSLWKKKKS</sequence>
<dbReference type="InterPro" id="IPR001173">
    <property type="entry name" value="Glyco_trans_2-like"/>
</dbReference>
<dbReference type="Proteomes" id="UP000295055">
    <property type="component" value="Unassembled WGS sequence"/>
</dbReference>
<comment type="caution">
    <text evidence="2">The sequence shown here is derived from an EMBL/GenBank/DDBJ whole genome shotgun (WGS) entry which is preliminary data.</text>
</comment>
<evidence type="ECO:0000259" key="1">
    <source>
        <dbReference type="Pfam" id="PF00535"/>
    </source>
</evidence>
<dbReference type="SUPFAM" id="SSF53448">
    <property type="entry name" value="Nucleotide-diphospho-sugar transferases"/>
    <property type="match status" value="1"/>
</dbReference>
<dbReference type="PANTHER" id="PTHR22916">
    <property type="entry name" value="GLYCOSYLTRANSFERASE"/>
    <property type="match status" value="1"/>
</dbReference>
<dbReference type="Pfam" id="PF00535">
    <property type="entry name" value="Glycos_transf_2"/>
    <property type="match status" value="1"/>
</dbReference>
<proteinExistence type="predicted"/>
<dbReference type="Gene3D" id="3.90.550.10">
    <property type="entry name" value="Spore Coat Polysaccharide Biosynthesis Protein SpsA, Chain A"/>
    <property type="match status" value="1"/>
</dbReference>
<dbReference type="OrthoDB" id="6813549at2"/>